<gene>
    <name evidence="1" type="ORF">SDC9_188725</name>
</gene>
<protein>
    <submittedName>
        <fullName evidence="1">Uncharacterized protein</fullName>
    </submittedName>
</protein>
<sequence>MPDDTSRQQRKGFVPDREKGAAWFMSDLYFVIEVGSGQASAVRNKRTHESEDLGCYPRTRAGKFQPIVQHIIKHARTRSCGGSRIHILIKSRGSHPLLLQERSGVQPSA</sequence>
<accession>A0A645I0Z4</accession>
<dbReference type="AlphaFoldDB" id="A0A645I0Z4"/>
<evidence type="ECO:0000313" key="1">
    <source>
        <dbReference type="EMBL" id="MPN41183.1"/>
    </source>
</evidence>
<reference evidence="1" key="1">
    <citation type="submission" date="2019-08" db="EMBL/GenBank/DDBJ databases">
        <authorList>
            <person name="Kucharzyk K."/>
            <person name="Murdoch R.W."/>
            <person name="Higgins S."/>
            <person name="Loffler F."/>
        </authorList>
    </citation>
    <scope>NUCLEOTIDE SEQUENCE</scope>
</reference>
<organism evidence="1">
    <name type="scientific">bioreactor metagenome</name>
    <dbReference type="NCBI Taxonomy" id="1076179"/>
    <lineage>
        <taxon>unclassified sequences</taxon>
        <taxon>metagenomes</taxon>
        <taxon>ecological metagenomes</taxon>
    </lineage>
</organism>
<comment type="caution">
    <text evidence="1">The sequence shown here is derived from an EMBL/GenBank/DDBJ whole genome shotgun (WGS) entry which is preliminary data.</text>
</comment>
<proteinExistence type="predicted"/>
<dbReference type="EMBL" id="VSSQ01098066">
    <property type="protein sequence ID" value="MPN41183.1"/>
    <property type="molecule type" value="Genomic_DNA"/>
</dbReference>
<name>A0A645I0Z4_9ZZZZ</name>